<dbReference type="PANTHER" id="PTHR43065:SF42">
    <property type="entry name" value="TWO-COMPONENT SENSOR PPRA"/>
    <property type="match status" value="1"/>
</dbReference>
<evidence type="ECO:0000313" key="7">
    <source>
        <dbReference type="EMBL" id="EDM79877.1"/>
    </source>
</evidence>
<dbReference type="InterPro" id="IPR005467">
    <property type="entry name" value="His_kinase_dom"/>
</dbReference>
<evidence type="ECO:0000256" key="3">
    <source>
        <dbReference type="SAM" id="Coils"/>
    </source>
</evidence>
<evidence type="ECO:0000259" key="6">
    <source>
        <dbReference type="PROSITE" id="PS50109"/>
    </source>
</evidence>
<dbReference type="InterPro" id="IPR036890">
    <property type="entry name" value="HATPase_C_sf"/>
</dbReference>
<dbReference type="OrthoDB" id="224978at2"/>
<keyword evidence="5" id="KW-0812">Transmembrane</keyword>
<comment type="catalytic activity">
    <reaction evidence="1">
        <text>ATP + protein L-histidine = ADP + protein N-phospho-L-histidine.</text>
        <dbReference type="EC" id="2.7.13.3"/>
    </reaction>
</comment>
<dbReference type="AlphaFoldDB" id="A6G2E0"/>
<evidence type="ECO:0000313" key="8">
    <source>
        <dbReference type="Proteomes" id="UP000005801"/>
    </source>
</evidence>
<feature type="region of interest" description="Disordered" evidence="4">
    <location>
        <begin position="472"/>
        <end position="509"/>
    </location>
</feature>
<dbReference type="SMART" id="SM00388">
    <property type="entry name" value="HisKA"/>
    <property type="match status" value="1"/>
</dbReference>
<dbReference type="Gene3D" id="3.30.565.10">
    <property type="entry name" value="Histidine kinase-like ATPase, C-terminal domain"/>
    <property type="match status" value="1"/>
</dbReference>
<name>A6G2E0_9BACT</name>
<keyword evidence="5" id="KW-1133">Transmembrane helix</keyword>
<dbReference type="SMART" id="SM00387">
    <property type="entry name" value="HATPase_c"/>
    <property type="match status" value="1"/>
</dbReference>
<dbReference type="EMBL" id="ABCS01000015">
    <property type="protein sequence ID" value="EDM79877.1"/>
    <property type="molecule type" value="Genomic_DNA"/>
</dbReference>
<gene>
    <name evidence="7" type="ORF">PPSIR1_22586</name>
</gene>
<dbReference type="InterPro" id="IPR003661">
    <property type="entry name" value="HisK_dim/P_dom"/>
</dbReference>
<dbReference type="PROSITE" id="PS50109">
    <property type="entry name" value="HIS_KIN"/>
    <property type="match status" value="1"/>
</dbReference>
<feature type="coiled-coil region" evidence="3">
    <location>
        <begin position="208"/>
        <end position="246"/>
    </location>
</feature>
<organism evidence="7 8">
    <name type="scientific">Plesiocystis pacifica SIR-1</name>
    <dbReference type="NCBI Taxonomy" id="391625"/>
    <lineage>
        <taxon>Bacteria</taxon>
        <taxon>Pseudomonadati</taxon>
        <taxon>Myxococcota</taxon>
        <taxon>Polyangia</taxon>
        <taxon>Nannocystales</taxon>
        <taxon>Nannocystaceae</taxon>
        <taxon>Plesiocystis</taxon>
    </lineage>
</organism>
<keyword evidence="8" id="KW-1185">Reference proteome</keyword>
<feature type="transmembrane region" description="Helical" evidence="5">
    <location>
        <begin position="111"/>
        <end position="129"/>
    </location>
</feature>
<feature type="compositionally biased region" description="Basic and acidic residues" evidence="4">
    <location>
        <begin position="9"/>
        <end position="22"/>
    </location>
</feature>
<dbReference type="PANTHER" id="PTHR43065">
    <property type="entry name" value="SENSOR HISTIDINE KINASE"/>
    <property type="match status" value="1"/>
</dbReference>
<dbReference type="InterPro" id="IPR003594">
    <property type="entry name" value="HATPase_dom"/>
</dbReference>
<dbReference type="SUPFAM" id="SSF47384">
    <property type="entry name" value="Homodimeric domain of signal transducing histidine kinase"/>
    <property type="match status" value="1"/>
</dbReference>
<feature type="transmembrane region" description="Helical" evidence="5">
    <location>
        <begin position="86"/>
        <end position="104"/>
    </location>
</feature>
<keyword evidence="5" id="KW-0472">Membrane</keyword>
<evidence type="ECO:0000256" key="2">
    <source>
        <dbReference type="ARBA" id="ARBA00012438"/>
    </source>
</evidence>
<accession>A6G2E0</accession>
<feature type="transmembrane region" description="Helical" evidence="5">
    <location>
        <begin position="181"/>
        <end position="202"/>
    </location>
</feature>
<keyword evidence="3" id="KW-0175">Coiled coil</keyword>
<feature type="region of interest" description="Disordered" evidence="4">
    <location>
        <begin position="1"/>
        <end position="32"/>
    </location>
</feature>
<comment type="caution">
    <text evidence="7">The sequence shown here is derived from an EMBL/GenBank/DDBJ whole genome shotgun (WGS) entry which is preliminary data.</text>
</comment>
<feature type="compositionally biased region" description="Polar residues" evidence="4">
    <location>
        <begin position="500"/>
        <end position="509"/>
    </location>
</feature>
<evidence type="ECO:0000256" key="4">
    <source>
        <dbReference type="SAM" id="MobiDB-lite"/>
    </source>
</evidence>
<dbReference type="EC" id="2.7.13.3" evidence="2"/>
<feature type="transmembrane region" description="Helical" evidence="5">
    <location>
        <begin position="135"/>
        <end position="152"/>
    </location>
</feature>
<dbReference type="eggNOG" id="COG3852">
    <property type="taxonomic scope" value="Bacteria"/>
</dbReference>
<dbReference type="CDD" id="cd00082">
    <property type="entry name" value="HisKA"/>
    <property type="match status" value="1"/>
</dbReference>
<dbReference type="Gene3D" id="1.10.287.130">
    <property type="match status" value="1"/>
</dbReference>
<dbReference type="Pfam" id="PF02518">
    <property type="entry name" value="HATPase_c"/>
    <property type="match status" value="1"/>
</dbReference>
<dbReference type="SUPFAM" id="SSF55874">
    <property type="entry name" value="ATPase domain of HSP90 chaperone/DNA topoisomerase II/histidine kinase"/>
    <property type="match status" value="1"/>
</dbReference>
<protein>
    <recommendedName>
        <fullName evidence="2">histidine kinase</fullName>
        <ecNumber evidence="2">2.7.13.3</ecNumber>
    </recommendedName>
</protein>
<dbReference type="Pfam" id="PF00512">
    <property type="entry name" value="HisKA"/>
    <property type="match status" value="1"/>
</dbReference>
<reference evidence="7 8" key="1">
    <citation type="submission" date="2007-06" db="EMBL/GenBank/DDBJ databases">
        <authorList>
            <person name="Shimkets L."/>
            <person name="Ferriera S."/>
            <person name="Johnson J."/>
            <person name="Kravitz S."/>
            <person name="Beeson K."/>
            <person name="Sutton G."/>
            <person name="Rogers Y.-H."/>
            <person name="Friedman R."/>
            <person name="Frazier M."/>
            <person name="Venter J.C."/>
        </authorList>
    </citation>
    <scope>NUCLEOTIDE SEQUENCE [LARGE SCALE GENOMIC DNA]</scope>
    <source>
        <strain evidence="7 8">SIR-1</strain>
    </source>
</reference>
<dbReference type="InterPro" id="IPR036097">
    <property type="entry name" value="HisK_dim/P_sf"/>
</dbReference>
<dbReference type="STRING" id="391625.PPSIR1_22586"/>
<feature type="domain" description="Histidine kinase" evidence="6">
    <location>
        <begin position="258"/>
        <end position="440"/>
    </location>
</feature>
<dbReference type="Proteomes" id="UP000005801">
    <property type="component" value="Unassembled WGS sequence"/>
</dbReference>
<feature type="transmembrane region" description="Helical" evidence="5">
    <location>
        <begin position="60"/>
        <end position="80"/>
    </location>
</feature>
<evidence type="ECO:0000256" key="5">
    <source>
        <dbReference type="SAM" id="Phobius"/>
    </source>
</evidence>
<proteinExistence type="predicted"/>
<feature type="compositionally biased region" description="Low complexity" evidence="4">
    <location>
        <begin position="472"/>
        <end position="487"/>
    </location>
</feature>
<evidence type="ECO:0000256" key="1">
    <source>
        <dbReference type="ARBA" id="ARBA00000085"/>
    </source>
</evidence>
<dbReference type="RefSeq" id="WP_006970889.1">
    <property type="nucleotide sequence ID" value="NZ_ABCS01000015.1"/>
</dbReference>
<dbReference type="GO" id="GO:0000155">
    <property type="term" value="F:phosphorelay sensor kinase activity"/>
    <property type="evidence" value="ECO:0007669"/>
    <property type="project" value="InterPro"/>
</dbReference>
<sequence length="509" mass="54543">MAESSEQAQRADESASKAKAEPKTAGGGADTDGVSRITADLLEIEMPAPHSIGTTASSSMLFLVAAVCLSAYVFTELVFGKFELNAVYLLLSLSAALSWAAYAMRERGHEEAWAGAVGACVVTTMFWGGEHLATANLLSGILITLTWAGMLLHPQWNTALGLYSVFVLYTVKGLPRADDDFGIPVVMAFVLVPIALGAALHLRERSVDNQVKASLSKLAKQRQELEQRLQAKMDELELSREQLFEAQKLKTVGTMASGLAHELNNILTPIRGHAELIAEGAASTEQSRRYGQRILDSAAAAAQITGALLTYTRQGTFQPVRSNLRQLLQAQILPVLSRSLPGNVRLKVDLARNVSVDVDRVLLQQAVANLVFNAVDAMPEGGEITISLGTSSRPHAEAEEDKVDVNDGVPRSAVLTVADTGTGIDDEHIDQIFDPFFTTKPWARAAAWAWPCSWARSPATTAACSWTASSARARPSRSCSRWSSPRTATARTSPGPCSAATPTAPWSSC</sequence>